<evidence type="ECO:0000259" key="1">
    <source>
        <dbReference type="Pfam" id="PF07171"/>
    </source>
</evidence>
<dbReference type="Pfam" id="PF07171">
    <property type="entry name" value="MlrC_C"/>
    <property type="match status" value="1"/>
</dbReference>
<dbReference type="PIRSF" id="PIRSF012702">
    <property type="entry name" value="UCP012702"/>
    <property type="match status" value="1"/>
</dbReference>
<feature type="domain" description="Microcystin LR degradation protein MlrC N-terminal" evidence="2">
    <location>
        <begin position="2"/>
        <end position="290"/>
    </location>
</feature>
<dbReference type="InterPro" id="IPR010799">
    <property type="entry name" value="MlrC_C"/>
</dbReference>
<dbReference type="OrthoDB" id="9815420at2"/>
<evidence type="ECO:0008006" key="5">
    <source>
        <dbReference type="Google" id="ProtNLM"/>
    </source>
</evidence>
<accession>A0A517Z8D2</accession>
<dbReference type="EMBL" id="CP036275">
    <property type="protein sequence ID" value="QDU38752.1"/>
    <property type="molecule type" value="Genomic_DNA"/>
</dbReference>
<dbReference type="RefSeq" id="WP_145370002.1">
    <property type="nucleotide sequence ID" value="NZ_CP036275.1"/>
</dbReference>
<evidence type="ECO:0000313" key="4">
    <source>
        <dbReference type="Proteomes" id="UP000320496"/>
    </source>
</evidence>
<dbReference type="InterPro" id="IPR009197">
    <property type="entry name" value="MlrC"/>
</dbReference>
<name>A0A517Z8D2_9PLAN</name>
<dbReference type="AlphaFoldDB" id="A0A517Z8D2"/>
<organism evidence="3 4">
    <name type="scientific">Maioricimonas rarisocia</name>
    <dbReference type="NCBI Taxonomy" id="2528026"/>
    <lineage>
        <taxon>Bacteria</taxon>
        <taxon>Pseudomonadati</taxon>
        <taxon>Planctomycetota</taxon>
        <taxon>Planctomycetia</taxon>
        <taxon>Planctomycetales</taxon>
        <taxon>Planctomycetaceae</taxon>
        <taxon>Maioricimonas</taxon>
    </lineage>
</organism>
<gene>
    <name evidence="3" type="ORF">Mal4_30820</name>
</gene>
<keyword evidence="4" id="KW-1185">Reference proteome</keyword>
<dbReference type="Proteomes" id="UP000320496">
    <property type="component" value="Chromosome"/>
</dbReference>
<dbReference type="Pfam" id="PF07364">
    <property type="entry name" value="DUF1485"/>
    <property type="match status" value="1"/>
</dbReference>
<feature type="domain" description="Microcystin LR degradation protein MlrC C-terminal" evidence="1">
    <location>
        <begin position="299"/>
        <end position="477"/>
    </location>
</feature>
<protein>
    <recommendedName>
        <fullName evidence="5">Microcystinase C</fullName>
    </recommendedName>
</protein>
<proteinExistence type="predicted"/>
<dbReference type="InterPro" id="IPR015995">
    <property type="entry name" value="MlrC_N"/>
</dbReference>
<evidence type="ECO:0000259" key="2">
    <source>
        <dbReference type="Pfam" id="PF07364"/>
    </source>
</evidence>
<dbReference type="KEGG" id="mri:Mal4_30820"/>
<sequence>MRIGILALLQETNTFIDQPTELEQFQENLFLRGEAIREQLATANHEIGGFFGGLAEGDCEIVPLFAARALPFGTVSHATCQTLFSEISRALDTAGPLDGVLLAPHGATVGRTTRDVDGHWLSMVRQHVGPDVPLISTADPHANLSPLMADSVDAIIAYRTNPHIDQRARGEEAARLMLRTLRKEVRPTMAAAFPPMLISIDRQCTTEEPCLALCNAVDEIRSRPGVLTASLYLGFPYSDVAEMGAAMTVVTDNDPQLARTLADELGQQMWAMRDELTARLVGVEEALDQAAGLEGPVLLLDMGDNVGGGSAADGTVLAEAIHRRQAGPAFVCLYDPEAVAQAAAAGPGAEVALAVGGKTDSLHGRPLEITATVKSLHDGRFEEPEARHGGMRHFDQGPTAVVTTAGGLTVMLTSRRMVPFSLHQLTDFGVDPAAFRLIVAKGVNAPIAAYAPVCPSLIRVNTPGVTTADLDQLTYHHRRQPMYPFEPATTWSPDTGSAGA</sequence>
<reference evidence="3 4" key="1">
    <citation type="submission" date="2019-02" db="EMBL/GenBank/DDBJ databases">
        <title>Deep-cultivation of Planctomycetes and their phenomic and genomic characterization uncovers novel biology.</title>
        <authorList>
            <person name="Wiegand S."/>
            <person name="Jogler M."/>
            <person name="Boedeker C."/>
            <person name="Pinto D."/>
            <person name="Vollmers J."/>
            <person name="Rivas-Marin E."/>
            <person name="Kohn T."/>
            <person name="Peeters S.H."/>
            <person name="Heuer A."/>
            <person name="Rast P."/>
            <person name="Oberbeckmann S."/>
            <person name="Bunk B."/>
            <person name="Jeske O."/>
            <person name="Meyerdierks A."/>
            <person name="Storesund J.E."/>
            <person name="Kallscheuer N."/>
            <person name="Luecker S."/>
            <person name="Lage O.M."/>
            <person name="Pohl T."/>
            <person name="Merkel B.J."/>
            <person name="Hornburger P."/>
            <person name="Mueller R.-W."/>
            <person name="Bruemmer F."/>
            <person name="Labrenz M."/>
            <person name="Spormann A.M."/>
            <person name="Op den Camp H."/>
            <person name="Overmann J."/>
            <person name="Amann R."/>
            <person name="Jetten M.S.M."/>
            <person name="Mascher T."/>
            <person name="Medema M.H."/>
            <person name="Devos D.P."/>
            <person name="Kaster A.-K."/>
            <person name="Ovreas L."/>
            <person name="Rohde M."/>
            <person name="Galperin M.Y."/>
            <person name="Jogler C."/>
        </authorList>
    </citation>
    <scope>NUCLEOTIDE SEQUENCE [LARGE SCALE GENOMIC DNA]</scope>
    <source>
        <strain evidence="3 4">Mal4</strain>
    </source>
</reference>
<evidence type="ECO:0000313" key="3">
    <source>
        <dbReference type="EMBL" id="QDU38752.1"/>
    </source>
</evidence>